<accession>A0A9X9M2E9</accession>
<reference evidence="2 3" key="1">
    <citation type="submission" date="2018-10" db="EMBL/GenBank/DDBJ databases">
        <authorList>
            <person name="Ekblom R."/>
            <person name="Jareborg N."/>
        </authorList>
    </citation>
    <scope>NUCLEOTIDE SEQUENCE [LARGE SCALE GENOMIC DNA]</scope>
    <source>
        <tissue evidence="2">Muscle</tissue>
    </source>
</reference>
<name>A0A9X9M2E9_GULGU</name>
<evidence type="ECO:0000313" key="2">
    <source>
        <dbReference type="EMBL" id="VCX30595.1"/>
    </source>
</evidence>
<dbReference type="Proteomes" id="UP000269945">
    <property type="component" value="Unassembled WGS sequence"/>
</dbReference>
<sequence length="48" mass="5375">MELEGQIVQKALNPVLQGLWYVLELVGATDILSGRVITSRRKIVLKLI</sequence>
<keyword evidence="3" id="KW-1185">Reference proteome</keyword>
<feature type="transmembrane region" description="Helical" evidence="1">
    <location>
        <begin position="20"/>
        <end position="38"/>
    </location>
</feature>
<keyword evidence="1" id="KW-0812">Transmembrane</keyword>
<organism evidence="2 3">
    <name type="scientific">Gulo gulo</name>
    <name type="common">Wolverine</name>
    <name type="synonym">Gluton</name>
    <dbReference type="NCBI Taxonomy" id="48420"/>
    <lineage>
        <taxon>Eukaryota</taxon>
        <taxon>Metazoa</taxon>
        <taxon>Chordata</taxon>
        <taxon>Craniata</taxon>
        <taxon>Vertebrata</taxon>
        <taxon>Euteleostomi</taxon>
        <taxon>Mammalia</taxon>
        <taxon>Eutheria</taxon>
        <taxon>Laurasiatheria</taxon>
        <taxon>Carnivora</taxon>
        <taxon>Caniformia</taxon>
        <taxon>Musteloidea</taxon>
        <taxon>Mustelidae</taxon>
        <taxon>Guloninae</taxon>
        <taxon>Gulo</taxon>
    </lineage>
</organism>
<evidence type="ECO:0000313" key="3">
    <source>
        <dbReference type="Proteomes" id="UP000269945"/>
    </source>
</evidence>
<protein>
    <submittedName>
        <fullName evidence="2">Uncharacterized protein</fullName>
    </submittedName>
</protein>
<keyword evidence="1" id="KW-0472">Membrane</keyword>
<evidence type="ECO:0000256" key="1">
    <source>
        <dbReference type="SAM" id="Phobius"/>
    </source>
</evidence>
<gene>
    <name evidence="2" type="ORF">BN2614_LOCUS18</name>
</gene>
<proteinExistence type="predicted"/>
<comment type="caution">
    <text evidence="2">The sequence shown here is derived from an EMBL/GenBank/DDBJ whole genome shotgun (WGS) entry which is preliminary data.</text>
</comment>
<dbReference type="AlphaFoldDB" id="A0A9X9M2E9"/>
<keyword evidence="1" id="KW-1133">Transmembrane helix</keyword>
<dbReference type="EMBL" id="CYRY02038568">
    <property type="protein sequence ID" value="VCX30595.1"/>
    <property type="molecule type" value="Genomic_DNA"/>
</dbReference>